<dbReference type="InterPro" id="IPR002539">
    <property type="entry name" value="MaoC-like_dom"/>
</dbReference>
<evidence type="ECO:0000259" key="2">
    <source>
        <dbReference type="Pfam" id="PF01575"/>
    </source>
</evidence>
<name>A0ABT9NTW7_9ACTN</name>
<comment type="caution">
    <text evidence="3">The sequence shown here is derived from an EMBL/GenBank/DDBJ whole genome shotgun (WGS) entry which is preliminary data.</text>
</comment>
<feature type="domain" description="MaoC-like" evidence="2">
    <location>
        <begin position="18"/>
        <end position="121"/>
    </location>
</feature>
<gene>
    <name evidence="3" type="ORF">J2S59_003521</name>
</gene>
<sequence>MTSPRETPVDWYYEDFAVGQSFRTQGRTITEADLVTFAGWSWDTNPVHTDVEHSAQGRFGRPIAHGLLGLSVALGLVSRLGVFEKCSVALLGIDGWRFERPVLVGDTLHCTVDVTGVRTTSKGDAGILERRLALVNQHGEVVQRGDIGLMVSLRPGGR</sequence>
<evidence type="ECO:0000313" key="3">
    <source>
        <dbReference type="EMBL" id="MDP9823712.1"/>
    </source>
</evidence>
<dbReference type="Pfam" id="PF01575">
    <property type="entry name" value="MaoC_dehydratas"/>
    <property type="match status" value="1"/>
</dbReference>
<dbReference type="InterPro" id="IPR029069">
    <property type="entry name" value="HotDog_dom_sf"/>
</dbReference>
<evidence type="ECO:0000256" key="1">
    <source>
        <dbReference type="ARBA" id="ARBA00005254"/>
    </source>
</evidence>
<organism evidence="3 4">
    <name type="scientific">Nocardioides massiliensis</name>
    <dbReference type="NCBI Taxonomy" id="1325935"/>
    <lineage>
        <taxon>Bacteria</taxon>
        <taxon>Bacillati</taxon>
        <taxon>Actinomycetota</taxon>
        <taxon>Actinomycetes</taxon>
        <taxon>Propionibacteriales</taxon>
        <taxon>Nocardioidaceae</taxon>
        <taxon>Nocardioides</taxon>
    </lineage>
</organism>
<dbReference type="Proteomes" id="UP001240447">
    <property type="component" value="Unassembled WGS sequence"/>
</dbReference>
<protein>
    <submittedName>
        <fullName evidence="3">Acyl dehydratase</fullName>
    </submittedName>
</protein>
<comment type="similarity">
    <text evidence="1">Belongs to the enoyl-CoA hydratase/isomerase family.</text>
</comment>
<dbReference type="Gene3D" id="3.10.129.10">
    <property type="entry name" value="Hotdog Thioesterase"/>
    <property type="match status" value="1"/>
</dbReference>
<dbReference type="SUPFAM" id="SSF54637">
    <property type="entry name" value="Thioesterase/thiol ester dehydrase-isomerase"/>
    <property type="match status" value="1"/>
</dbReference>
<reference evidence="3 4" key="1">
    <citation type="submission" date="2023-07" db="EMBL/GenBank/DDBJ databases">
        <title>Sequencing the genomes of 1000 actinobacteria strains.</title>
        <authorList>
            <person name="Klenk H.-P."/>
        </authorList>
    </citation>
    <scope>NUCLEOTIDE SEQUENCE [LARGE SCALE GENOMIC DNA]</scope>
    <source>
        <strain evidence="3 4">GD13</strain>
    </source>
</reference>
<accession>A0ABT9NTW7</accession>
<proteinExistence type="inferred from homology"/>
<dbReference type="PANTHER" id="PTHR43664:SF1">
    <property type="entry name" value="BETA-METHYLMALYL-COA DEHYDRATASE"/>
    <property type="match status" value="1"/>
</dbReference>
<dbReference type="RefSeq" id="WP_068119240.1">
    <property type="nucleotide sequence ID" value="NZ_CCXJ01000175.1"/>
</dbReference>
<keyword evidence="4" id="KW-1185">Reference proteome</keyword>
<dbReference type="PANTHER" id="PTHR43664">
    <property type="entry name" value="MONOAMINE OXIDASE-RELATED"/>
    <property type="match status" value="1"/>
</dbReference>
<evidence type="ECO:0000313" key="4">
    <source>
        <dbReference type="Proteomes" id="UP001240447"/>
    </source>
</evidence>
<dbReference type="EMBL" id="JAUSQM010000001">
    <property type="protein sequence ID" value="MDP9823712.1"/>
    <property type="molecule type" value="Genomic_DNA"/>
</dbReference>
<dbReference type="InterPro" id="IPR052342">
    <property type="entry name" value="MCH/BMMD"/>
</dbReference>